<feature type="signal peptide" evidence="4">
    <location>
        <begin position="1"/>
        <end position="19"/>
    </location>
</feature>
<dbReference type="Proteomes" id="UP000885826">
    <property type="component" value="Unassembled WGS sequence"/>
</dbReference>
<keyword evidence="3" id="KW-1133">Transmembrane helix</keyword>
<keyword evidence="4" id="KW-0732">Signal</keyword>
<dbReference type="Gene3D" id="1.25.40.10">
    <property type="entry name" value="Tetratricopeptide repeat domain"/>
    <property type="match status" value="1"/>
</dbReference>
<dbReference type="SUPFAM" id="SSF48452">
    <property type="entry name" value="TPR-like"/>
    <property type="match status" value="1"/>
</dbReference>
<gene>
    <name evidence="5" type="ORF">ENI34_00285</name>
</gene>
<evidence type="ECO:0000256" key="2">
    <source>
        <dbReference type="SAM" id="Coils"/>
    </source>
</evidence>
<dbReference type="EMBL" id="DRIG01000004">
    <property type="protein sequence ID" value="HEC77563.1"/>
    <property type="molecule type" value="Genomic_DNA"/>
</dbReference>
<evidence type="ECO:0000313" key="5">
    <source>
        <dbReference type="EMBL" id="HEC77563.1"/>
    </source>
</evidence>
<dbReference type="AlphaFoldDB" id="A0A9C9JZ94"/>
<evidence type="ECO:0000256" key="4">
    <source>
        <dbReference type="SAM" id="SignalP"/>
    </source>
</evidence>
<keyword evidence="3" id="KW-0472">Membrane</keyword>
<keyword evidence="3" id="KW-0812">Transmembrane</keyword>
<feature type="transmembrane region" description="Helical" evidence="3">
    <location>
        <begin position="221"/>
        <end position="242"/>
    </location>
</feature>
<dbReference type="SMART" id="SM00028">
    <property type="entry name" value="TPR"/>
    <property type="match status" value="2"/>
</dbReference>
<reference evidence="5" key="1">
    <citation type="journal article" date="2020" name="mSystems">
        <title>Genome- and Community-Level Interaction Insights into Carbon Utilization and Element Cycling Functions of Hydrothermarchaeota in Hydrothermal Sediment.</title>
        <authorList>
            <person name="Zhou Z."/>
            <person name="Liu Y."/>
            <person name="Xu W."/>
            <person name="Pan J."/>
            <person name="Luo Z.H."/>
            <person name="Li M."/>
        </authorList>
    </citation>
    <scope>NUCLEOTIDE SEQUENCE</scope>
    <source>
        <strain evidence="5">HyVt-388</strain>
    </source>
</reference>
<evidence type="ECO:0000256" key="1">
    <source>
        <dbReference type="PROSITE-ProRule" id="PRU00339"/>
    </source>
</evidence>
<sequence>MAKKIILSLGCILLAISLAQHVPKDSLERMLESAKEYYNNGEYERAISELEKALQFLKQLKQTDQVEAYKYLAFSYVAFGNNDKAKETFKKALLLNPKLELDPATVSPKIIKVFEEAKAEMKTEPVKPPVTEPTKPPAAEKETVGGVSKFSARWRSCCFPGWGQYYRGESGKGKKLMIIGGITGSLAVFSTIMRDIHHNNYLDVPAGNEQEMEDAYASYKFWHNTVVFSMVSFLGVYFYNIYDIFFTDIETKYSSSGEKSGFCFGFFADRIQLGYEIKF</sequence>
<dbReference type="InterPro" id="IPR011990">
    <property type="entry name" value="TPR-like_helical_dom_sf"/>
</dbReference>
<evidence type="ECO:0000256" key="3">
    <source>
        <dbReference type="SAM" id="Phobius"/>
    </source>
</evidence>
<dbReference type="InterPro" id="IPR019734">
    <property type="entry name" value="TPR_rpt"/>
</dbReference>
<organism evidence="5 6">
    <name type="scientific">candidate division WOR-3 bacterium</name>
    <dbReference type="NCBI Taxonomy" id="2052148"/>
    <lineage>
        <taxon>Bacteria</taxon>
        <taxon>Bacteria division WOR-3</taxon>
    </lineage>
</organism>
<accession>A0A9C9JZ94</accession>
<feature type="chain" id="PRO_5038403475" evidence="4">
    <location>
        <begin position="20"/>
        <end position="279"/>
    </location>
</feature>
<feature type="repeat" description="TPR" evidence="1">
    <location>
        <begin position="66"/>
        <end position="99"/>
    </location>
</feature>
<feature type="coiled-coil region" evidence="2">
    <location>
        <begin position="40"/>
        <end position="67"/>
    </location>
</feature>
<comment type="caution">
    <text evidence="5">The sequence shown here is derived from an EMBL/GenBank/DDBJ whole genome shotgun (WGS) entry which is preliminary data.</text>
</comment>
<evidence type="ECO:0000313" key="6">
    <source>
        <dbReference type="Proteomes" id="UP000885826"/>
    </source>
</evidence>
<dbReference type="Pfam" id="PF13181">
    <property type="entry name" value="TPR_8"/>
    <property type="match status" value="2"/>
</dbReference>
<protein>
    <submittedName>
        <fullName evidence="5">Tetratricopeptide repeat protein</fullName>
    </submittedName>
</protein>
<keyword evidence="2" id="KW-0175">Coiled coil</keyword>
<keyword evidence="1" id="KW-0802">TPR repeat</keyword>
<dbReference type="PROSITE" id="PS50005">
    <property type="entry name" value="TPR"/>
    <property type="match status" value="1"/>
</dbReference>
<name>A0A9C9JZ94_UNCW3</name>
<proteinExistence type="predicted"/>